<evidence type="ECO:0000256" key="6">
    <source>
        <dbReference type="ARBA" id="ARBA00022618"/>
    </source>
</evidence>
<dbReference type="InterPro" id="IPR050061">
    <property type="entry name" value="MurCDEF_pg_biosynth"/>
</dbReference>
<dbReference type="AlphaFoldDB" id="A0A0S7BI54"/>
<dbReference type="InterPro" id="IPR036565">
    <property type="entry name" value="Mur-like_cat_sf"/>
</dbReference>
<dbReference type="UniPathway" id="UPA00219"/>
<accession>A0A0S7BI54</accession>
<keyword evidence="11 14" id="KW-0131">Cell cycle</keyword>
<dbReference type="Gene3D" id="3.40.1190.10">
    <property type="entry name" value="Mur-like, catalytic domain"/>
    <property type="match status" value="1"/>
</dbReference>
<keyword evidence="9 14" id="KW-0133">Cell shape</keyword>
<dbReference type="Pfam" id="PF08245">
    <property type="entry name" value="Mur_ligase_M"/>
    <property type="match status" value="1"/>
</dbReference>
<dbReference type="EMBL" id="DF967972">
    <property type="protein sequence ID" value="GAP14275.1"/>
    <property type="molecule type" value="Genomic_DNA"/>
</dbReference>
<dbReference type="GO" id="GO:0008763">
    <property type="term" value="F:UDP-N-acetylmuramate-L-alanine ligase activity"/>
    <property type="evidence" value="ECO:0007669"/>
    <property type="project" value="UniProtKB-UniRule"/>
</dbReference>
<evidence type="ECO:0000313" key="19">
    <source>
        <dbReference type="Proteomes" id="UP000055060"/>
    </source>
</evidence>
<dbReference type="OrthoDB" id="9804126at2"/>
<dbReference type="GO" id="GO:0005737">
    <property type="term" value="C:cytoplasm"/>
    <property type="evidence" value="ECO:0007669"/>
    <property type="project" value="UniProtKB-SubCell"/>
</dbReference>
<keyword evidence="7 14" id="KW-0547">Nucleotide-binding</keyword>
<dbReference type="EC" id="6.3.2.8" evidence="3 14"/>
<evidence type="ECO:0000259" key="17">
    <source>
        <dbReference type="Pfam" id="PF08245"/>
    </source>
</evidence>
<evidence type="ECO:0000256" key="5">
    <source>
        <dbReference type="ARBA" id="ARBA00022598"/>
    </source>
</evidence>
<evidence type="ECO:0000256" key="13">
    <source>
        <dbReference type="ARBA" id="ARBA00047833"/>
    </source>
</evidence>
<dbReference type="InterPro" id="IPR000713">
    <property type="entry name" value="Mur_ligase_N"/>
</dbReference>
<dbReference type="GO" id="GO:0051301">
    <property type="term" value="P:cell division"/>
    <property type="evidence" value="ECO:0007669"/>
    <property type="project" value="UniProtKB-KW"/>
</dbReference>
<dbReference type="GO" id="GO:0071555">
    <property type="term" value="P:cell wall organization"/>
    <property type="evidence" value="ECO:0007669"/>
    <property type="project" value="UniProtKB-KW"/>
</dbReference>
<keyword evidence="10 14" id="KW-0573">Peptidoglycan synthesis</keyword>
<sequence>MTHVHLIGIGGSGLSAIARLLLESGYSVSGSDRILSDLAHELAEAGATVYTGHAPENVRGADIVVRSSAIPDANPEVQAALAAGIPVLKRSDFLGRLMSGRVGIAVAGTHGKTTTTSMLAWLLTACGKDPSYIIGGVSKNLGNNAHAGRGSAFVIEADEYDRMFLGLNPQIAVVTVMEHDHPDCYPTPEDYRAAFVDFVHRLQPGGLLITNADNAETSGLAAEIPAGCRVIRYGLDENADLRAVNVHRNDQGGFSFRAPAYAGEITLQVPGEHNVRNALAALAVTRELKIDDAAVAAALANFKGTGRRFDVRGEVDGITIVDDYAHHPTEIRATLAAARSRYQSRRIWAVWQPHTYSRTQTLLPEFARAFGDADRVIVTAVYAAREKDNGFSAAQVVDRMQHSNARFIPALADVRDTLLAELQPGDVLLVLSAGDADQISTQVLTALGQKEEGHV</sequence>
<feature type="domain" description="Mur ligase C-terminal" evidence="16">
    <location>
        <begin position="307"/>
        <end position="434"/>
    </location>
</feature>
<evidence type="ECO:0000259" key="16">
    <source>
        <dbReference type="Pfam" id="PF02875"/>
    </source>
</evidence>
<evidence type="ECO:0000256" key="14">
    <source>
        <dbReference type="HAMAP-Rule" id="MF_00046"/>
    </source>
</evidence>
<dbReference type="InterPro" id="IPR036615">
    <property type="entry name" value="Mur_ligase_C_dom_sf"/>
</dbReference>
<proteinExistence type="inferred from homology"/>
<evidence type="ECO:0000256" key="11">
    <source>
        <dbReference type="ARBA" id="ARBA00023306"/>
    </source>
</evidence>
<dbReference type="RefSeq" id="WP_075073546.1">
    <property type="nucleotide sequence ID" value="NZ_DF967972.1"/>
</dbReference>
<comment type="function">
    <text evidence="14">Cell wall formation.</text>
</comment>
<dbReference type="InterPro" id="IPR013221">
    <property type="entry name" value="Mur_ligase_cen"/>
</dbReference>
<organism evidence="18">
    <name type="scientific">Longilinea arvoryzae</name>
    <dbReference type="NCBI Taxonomy" id="360412"/>
    <lineage>
        <taxon>Bacteria</taxon>
        <taxon>Bacillati</taxon>
        <taxon>Chloroflexota</taxon>
        <taxon>Anaerolineae</taxon>
        <taxon>Anaerolineales</taxon>
        <taxon>Anaerolineaceae</taxon>
        <taxon>Longilinea</taxon>
    </lineage>
</organism>
<evidence type="ECO:0000313" key="18">
    <source>
        <dbReference type="EMBL" id="GAP14275.1"/>
    </source>
</evidence>
<dbReference type="GO" id="GO:0009252">
    <property type="term" value="P:peptidoglycan biosynthetic process"/>
    <property type="evidence" value="ECO:0007669"/>
    <property type="project" value="UniProtKB-UniRule"/>
</dbReference>
<dbReference type="HAMAP" id="MF_00046">
    <property type="entry name" value="MurC"/>
    <property type="match status" value="1"/>
</dbReference>
<dbReference type="SUPFAM" id="SSF53244">
    <property type="entry name" value="MurD-like peptide ligases, peptide-binding domain"/>
    <property type="match status" value="1"/>
</dbReference>
<keyword evidence="5 14" id="KW-0436">Ligase</keyword>
<dbReference type="SUPFAM" id="SSF51984">
    <property type="entry name" value="MurCD N-terminal domain"/>
    <property type="match status" value="1"/>
</dbReference>
<dbReference type="InterPro" id="IPR005758">
    <property type="entry name" value="UDP-N-AcMur_Ala_ligase_MurC"/>
</dbReference>
<comment type="subcellular location">
    <subcellularLocation>
        <location evidence="1 14">Cytoplasm</location>
    </subcellularLocation>
</comment>
<dbReference type="SUPFAM" id="SSF53623">
    <property type="entry name" value="MurD-like peptide ligases, catalytic domain"/>
    <property type="match status" value="1"/>
</dbReference>
<evidence type="ECO:0000256" key="8">
    <source>
        <dbReference type="ARBA" id="ARBA00022840"/>
    </source>
</evidence>
<comment type="catalytic activity">
    <reaction evidence="13 14">
        <text>UDP-N-acetyl-alpha-D-muramate + L-alanine + ATP = UDP-N-acetyl-alpha-D-muramoyl-L-alanine + ADP + phosphate + H(+)</text>
        <dbReference type="Rhea" id="RHEA:23372"/>
        <dbReference type="ChEBI" id="CHEBI:15378"/>
        <dbReference type="ChEBI" id="CHEBI:30616"/>
        <dbReference type="ChEBI" id="CHEBI:43474"/>
        <dbReference type="ChEBI" id="CHEBI:57972"/>
        <dbReference type="ChEBI" id="CHEBI:70757"/>
        <dbReference type="ChEBI" id="CHEBI:83898"/>
        <dbReference type="ChEBI" id="CHEBI:456216"/>
        <dbReference type="EC" id="6.3.2.8"/>
    </reaction>
</comment>
<keyword evidence="19" id="KW-1185">Reference proteome</keyword>
<feature type="binding site" evidence="14">
    <location>
        <begin position="108"/>
        <end position="114"/>
    </location>
    <ligand>
        <name>ATP</name>
        <dbReference type="ChEBI" id="CHEBI:30616"/>
    </ligand>
</feature>
<comment type="pathway">
    <text evidence="2 14">Cell wall biogenesis; peptidoglycan biosynthesis.</text>
</comment>
<evidence type="ECO:0000256" key="1">
    <source>
        <dbReference type="ARBA" id="ARBA00004496"/>
    </source>
</evidence>
<feature type="domain" description="Mur ligase central" evidence="17">
    <location>
        <begin position="106"/>
        <end position="284"/>
    </location>
</feature>
<dbReference type="GO" id="GO:0008360">
    <property type="term" value="P:regulation of cell shape"/>
    <property type="evidence" value="ECO:0007669"/>
    <property type="project" value="UniProtKB-KW"/>
</dbReference>
<dbReference type="Proteomes" id="UP000055060">
    <property type="component" value="Unassembled WGS sequence"/>
</dbReference>
<feature type="domain" description="Mur ligase N-terminal catalytic" evidence="15">
    <location>
        <begin position="3"/>
        <end position="100"/>
    </location>
</feature>
<reference evidence="18" key="1">
    <citation type="submission" date="2015-07" db="EMBL/GenBank/DDBJ databases">
        <title>Draft Genome Sequences of Anaerolinea thermolimosa IMO-1, Bellilinea caldifistulae GOMI-1, Leptolinea tardivitalis YMTK-2, Levilinea saccharolytica KIBI-1,Longilinea arvoryzae KOME-1, Previously Described as Members of the Anaerolineaceae (Chloroflexi).</title>
        <authorList>
            <person name="Sekiguchi Y."/>
            <person name="Ohashi A."/>
            <person name="Matsuura N."/>
            <person name="Tourlousse M.D."/>
        </authorList>
    </citation>
    <scope>NUCLEOTIDE SEQUENCE [LARGE SCALE GENOMIC DNA]</scope>
    <source>
        <strain evidence="18">KOME-1</strain>
    </source>
</reference>
<keyword evidence="6 14" id="KW-0132">Cell division</keyword>
<evidence type="ECO:0000256" key="12">
    <source>
        <dbReference type="ARBA" id="ARBA00023316"/>
    </source>
</evidence>
<evidence type="ECO:0000256" key="7">
    <source>
        <dbReference type="ARBA" id="ARBA00022741"/>
    </source>
</evidence>
<keyword evidence="4 14" id="KW-0963">Cytoplasm</keyword>
<dbReference type="PANTHER" id="PTHR43445">
    <property type="entry name" value="UDP-N-ACETYLMURAMATE--L-ALANINE LIGASE-RELATED"/>
    <property type="match status" value="1"/>
</dbReference>
<keyword evidence="12 14" id="KW-0961">Cell wall biogenesis/degradation</keyword>
<dbReference type="NCBIfam" id="TIGR01082">
    <property type="entry name" value="murC"/>
    <property type="match status" value="1"/>
</dbReference>
<evidence type="ECO:0000259" key="15">
    <source>
        <dbReference type="Pfam" id="PF01225"/>
    </source>
</evidence>
<keyword evidence="8 14" id="KW-0067">ATP-binding</keyword>
<evidence type="ECO:0000256" key="4">
    <source>
        <dbReference type="ARBA" id="ARBA00022490"/>
    </source>
</evidence>
<dbReference type="Pfam" id="PF02875">
    <property type="entry name" value="Mur_ligase_C"/>
    <property type="match status" value="1"/>
</dbReference>
<dbReference type="GO" id="GO:0005524">
    <property type="term" value="F:ATP binding"/>
    <property type="evidence" value="ECO:0007669"/>
    <property type="project" value="UniProtKB-UniRule"/>
</dbReference>
<dbReference type="Pfam" id="PF01225">
    <property type="entry name" value="Mur_ligase"/>
    <property type="match status" value="1"/>
</dbReference>
<dbReference type="Gene3D" id="3.90.190.20">
    <property type="entry name" value="Mur ligase, C-terminal domain"/>
    <property type="match status" value="1"/>
</dbReference>
<dbReference type="STRING" id="360412.LARV_02041"/>
<gene>
    <name evidence="14" type="primary">murC</name>
    <name evidence="18" type="ORF">LARV_02041</name>
</gene>
<evidence type="ECO:0000256" key="10">
    <source>
        <dbReference type="ARBA" id="ARBA00022984"/>
    </source>
</evidence>
<evidence type="ECO:0000256" key="9">
    <source>
        <dbReference type="ARBA" id="ARBA00022960"/>
    </source>
</evidence>
<dbReference type="Gene3D" id="3.40.50.720">
    <property type="entry name" value="NAD(P)-binding Rossmann-like Domain"/>
    <property type="match status" value="1"/>
</dbReference>
<protein>
    <recommendedName>
        <fullName evidence="3 14">UDP-N-acetylmuramate--L-alanine ligase</fullName>
        <ecNumber evidence="3 14">6.3.2.8</ecNumber>
    </recommendedName>
    <alternativeName>
        <fullName evidence="14">UDP-N-acetylmuramoyl-L-alanine synthetase</fullName>
    </alternativeName>
</protein>
<comment type="similarity">
    <text evidence="14">Belongs to the MurCDEF family.</text>
</comment>
<dbReference type="PANTHER" id="PTHR43445:SF3">
    <property type="entry name" value="UDP-N-ACETYLMURAMATE--L-ALANINE LIGASE"/>
    <property type="match status" value="1"/>
</dbReference>
<dbReference type="InterPro" id="IPR004101">
    <property type="entry name" value="Mur_ligase_C"/>
</dbReference>
<evidence type="ECO:0000256" key="2">
    <source>
        <dbReference type="ARBA" id="ARBA00004752"/>
    </source>
</evidence>
<name>A0A0S7BI54_9CHLR</name>
<evidence type="ECO:0000256" key="3">
    <source>
        <dbReference type="ARBA" id="ARBA00012211"/>
    </source>
</evidence>